<keyword evidence="2" id="KW-1185">Reference proteome</keyword>
<comment type="caution">
    <text evidence="1">The sequence shown here is derived from an EMBL/GenBank/DDBJ whole genome shotgun (WGS) entry which is preliminary data.</text>
</comment>
<gene>
    <name evidence="1" type="ORF">CEXT_125561</name>
</gene>
<reference evidence="1 2" key="1">
    <citation type="submission" date="2021-06" db="EMBL/GenBank/DDBJ databases">
        <title>Caerostris extrusa draft genome.</title>
        <authorList>
            <person name="Kono N."/>
            <person name="Arakawa K."/>
        </authorList>
    </citation>
    <scope>NUCLEOTIDE SEQUENCE [LARGE SCALE GENOMIC DNA]</scope>
</reference>
<sequence length="79" mass="8844">MVNRIRRICKVAVEAAPLTVNSLSEKFYKSSFPLSFKLREGRPSGEHVRSTTSETVSNGAVDSLSISRRYATRNPWRSG</sequence>
<proteinExistence type="predicted"/>
<dbReference type="EMBL" id="BPLR01003791">
    <property type="protein sequence ID" value="GIX88678.1"/>
    <property type="molecule type" value="Genomic_DNA"/>
</dbReference>
<organism evidence="1 2">
    <name type="scientific">Caerostris extrusa</name>
    <name type="common">Bark spider</name>
    <name type="synonym">Caerostris bankana</name>
    <dbReference type="NCBI Taxonomy" id="172846"/>
    <lineage>
        <taxon>Eukaryota</taxon>
        <taxon>Metazoa</taxon>
        <taxon>Ecdysozoa</taxon>
        <taxon>Arthropoda</taxon>
        <taxon>Chelicerata</taxon>
        <taxon>Arachnida</taxon>
        <taxon>Araneae</taxon>
        <taxon>Araneomorphae</taxon>
        <taxon>Entelegynae</taxon>
        <taxon>Araneoidea</taxon>
        <taxon>Araneidae</taxon>
        <taxon>Caerostris</taxon>
    </lineage>
</organism>
<name>A0AAV4NVD0_CAEEX</name>
<dbReference type="Proteomes" id="UP001054945">
    <property type="component" value="Unassembled WGS sequence"/>
</dbReference>
<evidence type="ECO:0000313" key="2">
    <source>
        <dbReference type="Proteomes" id="UP001054945"/>
    </source>
</evidence>
<dbReference type="AlphaFoldDB" id="A0AAV4NVD0"/>
<accession>A0AAV4NVD0</accession>
<protein>
    <submittedName>
        <fullName evidence="1">Uncharacterized protein</fullName>
    </submittedName>
</protein>
<evidence type="ECO:0000313" key="1">
    <source>
        <dbReference type="EMBL" id="GIX88678.1"/>
    </source>
</evidence>